<feature type="domain" description="BPP" evidence="1">
    <location>
        <begin position="13"/>
        <end position="332"/>
    </location>
</feature>
<evidence type="ECO:0000313" key="2">
    <source>
        <dbReference type="EMBL" id="PKB13434.1"/>
    </source>
</evidence>
<dbReference type="Pfam" id="PF02333">
    <property type="entry name" value="Phytase"/>
    <property type="match status" value="1"/>
</dbReference>
<dbReference type="InterPro" id="IPR011042">
    <property type="entry name" value="6-blade_b-propeller_TolB-like"/>
</dbReference>
<dbReference type="PROSITE" id="PS51662">
    <property type="entry name" value="BP_PHYTASE"/>
    <property type="match status" value="1"/>
</dbReference>
<dbReference type="Proteomes" id="UP000232587">
    <property type="component" value="Unassembled WGS sequence"/>
</dbReference>
<dbReference type="EMBL" id="PHUF01000007">
    <property type="protein sequence ID" value="PKB13434.1"/>
    <property type="molecule type" value="Genomic_DNA"/>
</dbReference>
<gene>
    <name evidence="2" type="ORF">B0I00_3233</name>
</gene>
<accession>A0A2N0H3B9</accession>
<dbReference type="RefSeq" id="WP_232730313.1">
    <property type="nucleotide sequence ID" value="NZ_PHUF01000007.1"/>
</dbReference>
<sequence length="334" mass="34535">MAAALLAGCASVPSPIRPPASTVTAAAETAPVGTDKADAADDPAIWRNSADPARSLIVATDKKAGLYVYGLDGAVRSFEAAGRLNNVDLIDLGQQGVIVVASDRNDPVEARLRLYRLDTGTGRLASLGTVSGGAGEGYGVCLMHGDGGFYAFSVLKAGDVHQIAINLTGTAPTGTIVRSLKLATQTEGCVADVRSGTLFVGEEDRGIWAFDARRQGSADGRLVAAVDGRQLVADVEGLALAPEGSDGGWLIASSQGDNAYALFRLPGLEPAGRFRIAPGSVGAAEETDGIDLALGNFGPFYPEGLFVAQDGHNQPAAQNFKLVSWREIREAVAR</sequence>
<proteinExistence type="predicted"/>
<protein>
    <submittedName>
        <fullName evidence="2">3-phytase</fullName>
    </submittedName>
</protein>
<organism evidence="2 3">
    <name type="scientific">Novosphingobium kunmingense</name>
    <dbReference type="NCBI Taxonomy" id="1211806"/>
    <lineage>
        <taxon>Bacteria</taxon>
        <taxon>Pseudomonadati</taxon>
        <taxon>Pseudomonadota</taxon>
        <taxon>Alphaproteobacteria</taxon>
        <taxon>Sphingomonadales</taxon>
        <taxon>Sphingomonadaceae</taxon>
        <taxon>Novosphingobium</taxon>
    </lineage>
</organism>
<dbReference type="Gene3D" id="2.120.10.30">
    <property type="entry name" value="TolB, C-terminal domain"/>
    <property type="match status" value="1"/>
</dbReference>
<dbReference type="InterPro" id="IPR003431">
    <property type="entry name" value="B-propeller_Phytase"/>
</dbReference>
<reference evidence="2 3" key="1">
    <citation type="submission" date="2017-11" db="EMBL/GenBank/DDBJ databases">
        <title>Genomic Encyclopedia of Type Strains, Phase III (KMG-III): the genomes of soil and plant-associated and newly described type strains.</title>
        <authorList>
            <person name="Whitman W."/>
        </authorList>
    </citation>
    <scope>NUCLEOTIDE SEQUENCE [LARGE SCALE GENOMIC DNA]</scope>
    <source>
        <strain evidence="2 3">CGMCC 1.12274</strain>
    </source>
</reference>
<evidence type="ECO:0000259" key="1">
    <source>
        <dbReference type="PROSITE" id="PS51662"/>
    </source>
</evidence>
<dbReference type="SUPFAM" id="SSF50956">
    <property type="entry name" value="Thermostable phytase (3-phytase)"/>
    <property type="match status" value="1"/>
</dbReference>
<keyword evidence="3" id="KW-1185">Reference proteome</keyword>
<dbReference type="GO" id="GO:0016158">
    <property type="term" value="F:inositol hexakisphosphate 3-phosphatase activity"/>
    <property type="evidence" value="ECO:0007669"/>
    <property type="project" value="InterPro"/>
</dbReference>
<evidence type="ECO:0000313" key="3">
    <source>
        <dbReference type="Proteomes" id="UP000232587"/>
    </source>
</evidence>
<name>A0A2N0H3B9_9SPHN</name>
<comment type="caution">
    <text evidence="2">The sequence shown here is derived from an EMBL/GenBank/DDBJ whole genome shotgun (WGS) entry which is preliminary data.</text>
</comment>
<dbReference type="AlphaFoldDB" id="A0A2N0H3B9"/>